<feature type="compositionally biased region" description="Basic and acidic residues" evidence="1">
    <location>
        <begin position="638"/>
        <end position="658"/>
    </location>
</feature>
<feature type="compositionally biased region" description="Polar residues" evidence="1">
    <location>
        <begin position="297"/>
        <end position="313"/>
    </location>
</feature>
<organism evidence="2 3">
    <name type="scientific">Filobasidium floriforme</name>
    <dbReference type="NCBI Taxonomy" id="5210"/>
    <lineage>
        <taxon>Eukaryota</taxon>
        <taxon>Fungi</taxon>
        <taxon>Dikarya</taxon>
        <taxon>Basidiomycota</taxon>
        <taxon>Agaricomycotina</taxon>
        <taxon>Tremellomycetes</taxon>
        <taxon>Filobasidiales</taxon>
        <taxon>Filobasidiaceae</taxon>
        <taxon>Filobasidium</taxon>
    </lineage>
</organism>
<evidence type="ECO:0000256" key="1">
    <source>
        <dbReference type="SAM" id="MobiDB-lite"/>
    </source>
</evidence>
<comment type="caution">
    <text evidence="2">The sequence shown here is derived from an EMBL/GenBank/DDBJ whole genome shotgun (WGS) entry which is preliminary data.</text>
</comment>
<gene>
    <name evidence="2" type="ORF">FFLO_04692</name>
</gene>
<reference evidence="2" key="1">
    <citation type="submission" date="2020-04" db="EMBL/GenBank/DDBJ databases">
        <title>Analysis of mating type loci in Filobasidium floriforme.</title>
        <authorList>
            <person name="Nowrousian M."/>
        </authorList>
    </citation>
    <scope>NUCLEOTIDE SEQUENCE</scope>
    <source>
        <strain evidence="2">CBS 6242</strain>
    </source>
</reference>
<feature type="region of interest" description="Disordered" evidence="1">
    <location>
        <begin position="1"/>
        <end position="77"/>
    </location>
</feature>
<dbReference type="EMBL" id="JABELV010000103">
    <property type="protein sequence ID" value="KAG7530964.1"/>
    <property type="molecule type" value="Genomic_DNA"/>
</dbReference>
<evidence type="ECO:0000313" key="2">
    <source>
        <dbReference type="EMBL" id="KAG7530964.1"/>
    </source>
</evidence>
<protein>
    <submittedName>
        <fullName evidence="2">Uncharacterized protein</fullName>
    </submittedName>
</protein>
<feature type="compositionally biased region" description="Basic and acidic residues" evidence="1">
    <location>
        <begin position="606"/>
        <end position="617"/>
    </location>
</feature>
<feature type="compositionally biased region" description="Low complexity" evidence="1">
    <location>
        <begin position="341"/>
        <end position="354"/>
    </location>
</feature>
<feature type="region of interest" description="Disordered" evidence="1">
    <location>
        <begin position="130"/>
        <end position="149"/>
    </location>
</feature>
<feature type="region of interest" description="Disordered" evidence="1">
    <location>
        <begin position="186"/>
        <end position="368"/>
    </location>
</feature>
<accession>A0A8K0JIG0</accession>
<feature type="region of interest" description="Disordered" evidence="1">
    <location>
        <begin position="92"/>
        <end position="118"/>
    </location>
</feature>
<dbReference type="AlphaFoldDB" id="A0A8K0JIG0"/>
<dbReference type="PANTHER" id="PTHR45615:SF80">
    <property type="entry name" value="GRIP DOMAIN-CONTAINING PROTEIN"/>
    <property type="match status" value="1"/>
</dbReference>
<feature type="region of interest" description="Disordered" evidence="1">
    <location>
        <begin position="547"/>
        <end position="577"/>
    </location>
</feature>
<feature type="compositionally biased region" description="Basic and acidic residues" evidence="1">
    <location>
        <begin position="27"/>
        <end position="44"/>
    </location>
</feature>
<evidence type="ECO:0000313" key="3">
    <source>
        <dbReference type="Proteomes" id="UP000812966"/>
    </source>
</evidence>
<dbReference type="Proteomes" id="UP000812966">
    <property type="component" value="Unassembled WGS sequence"/>
</dbReference>
<feature type="compositionally biased region" description="Low complexity" evidence="1">
    <location>
        <begin position="554"/>
        <end position="564"/>
    </location>
</feature>
<feature type="compositionally biased region" description="Polar residues" evidence="1">
    <location>
        <begin position="267"/>
        <end position="280"/>
    </location>
</feature>
<feature type="region of interest" description="Disordered" evidence="1">
    <location>
        <begin position="419"/>
        <end position="456"/>
    </location>
</feature>
<keyword evidence="3" id="KW-1185">Reference proteome</keyword>
<name>A0A8K0JIG0_9TREE</name>
<feature type="region of interest" description="Disordered" evidence="1">
    <location>
        <begin position="606"/>
        <end position="658"/>
    </location>
</feature>
<proteinExistence type="predicted"/>
<dbReference type="PANTHER" id="PTHR45615">
    <property type="entry name" value="MYOSIN HEAVY CHAIN, NON-MUSCLE"/>
    <property type="match status" value="1"/>
</dbReference>
<sequence>MSAVTADEAIPTSPEVQQSSLVAEINEQDKHMEEDKKVDDEVKLADSQPVSKEEPSNMEASIDNKAQSVDPASISPENLAQLRNSLVAAQAETSRLQSRNAELEDELAETSSKLTDVETQRTFLSAAKEAVETELKEEKRKREAAEENVEMLRGKVEDARKAIGTMRMGGEDKRMSSAGYGQGLGLGLGGSSADGLLSPELGSQEEPTGKRVKRASLLFNQGARRVSTGPPAESGEPTVPQSNPRTGLRELKLGTIASSVSPSSSPKMTQAAISTPTNATHDFAENPELTPKDPRQRSQSHNLTLSPSGQPSYRLSDPYGDIPLSAASTSSRPRPGIAERLSSLTSVSDLSSVSGGNGRGTSPQGQFVNLNDDDNMTMTLMAQVTSLKSQLAEAHEARTASEDCLKALREFIALQNGGSTGADAEGSSVQGIKLPPLPTDRETDEDLAQQEAAKSAASAKKSGWGFNMWGAQPAPSTTTTVPSIHRMSRANSLATSIRSEAGDIPSADSSVRNVQLEPLRIGGQSENSGMKTSASTTTPLSNFVASWSRGITGGAPAPASATSPHPQPESATPVSAMPALAKRGFSFFGSKQKDVAVDDVKREAEESAELEKLKQTPEEEMDKDENALRRVSSGAGTELKKDDKGRGSVELDAKKDDDATLLKTSSTMKDDKYETVAL</sequence>